<evidence type="ECO:0000256" key="5">
    <source>
        <dbReference type="SAM" id="MobiDB-lite"/>
    </source>
</evidence>
<feature type="compositionally biased region" description="Polar residues" evidence="5">
    <location>
        <begin position="267"/>
        <end position="281"/>
    </location>
</feature>
<dbReference type="Proteomes" id="UP000824998">
    <property type="component" value="Unassembled WGS sequence"/>
</dbReference>
<keyword evidence="8" id="KW-1185">Reference proteome</keyword>
<proteinExistence type="predicted"/>
<evidence type="ECO:0000256" key="6">
    <source>
        <dbReference type="SAM" id="Phobius"/>
    </source>
</evidence>
<comment type="caution">
    <text evidence="7">The sequence shown here is derived from an EMBL/GenBank/DDBJ whole genome shotgun (WGS) entry which is preliminary data.</text>
</comment>
<dbReference type="SUPFAM" id="SSF144091">
    <property type="entry name" value="Rhomboid-like"/>
    <property type="match status" value="1"/>
</dbReference>
<dbReference type="InterPro" id="IPR013861">
    <property type="entry name" value="TMEM115/Pdh1/Rbl19"/>
</dbReference>
<protein>
    <submittedName>
        <fullName evidence="7">Eukaryotic integral membrane protein-domain-containing protein</fullName>
    </submittedName>
</protein>
<dbReference type="AlphaFoldDB" id="A0A9P7YE30"/>
<feature type="transmembrane region" description="Helical" evidence="6">
    <location>
        <begin position="6"/>
        <end position="27"/>
    </location>
</feature>
<dbReference type="Pfam" id="PF08551">
    <property type="entry name" value="DUF1751"/>
    <property type="match status" value="1"/>
</dbReference>
<sequence length="356" mass="39271">MPPRLNIPPITRILLILLAFNSLLSAAIRYRQWNGEGELLVPYLVLVPQLSLIYPWTFVTTTLVENNVFTFAIGAITVFYGGRYLERAWSSREFVKFLVVGTLVPNLMAFVMLVAMFAVTGNVEWTLTSINGTIPLQIAFLVAFSQLLPSHTVTLFKGIISLRVPRLPLLHTLLVLALSLTPLLSTASFILVTTGFLTSWTYLRFYKHTFADLETAQPSTLRGDSSETFAFAEFFPEPVKPFVAGVSSQVYNTLVTLKICAPFSHTDLSTSRGESTVQRGTPGSARAEAERRRALALKALDQRLQVATAAATMPKPPPPTVAGPSVQIQPQPNVQTPETMLGETNYVPEREEEGKN</sequence>
<dbReference type="OrthoDB" id="73612at2759"/>
<feature type="transmembrane region" description="Helical" evidence="6">
    <location>
        <begin position="68"/>
        <end position="85"/>
    </location>
</feature>
<evidence type="ECO:0000256" key="4">
    <source>
        <dbReference type="ARBA" id="ARBA00023136"/>
    </source>
</evidence>
<evidence type="ECO:0000313" key="8">
    <source>
        <dbReference type="Proteomes" id="UP000824998"/>
    </source>
</evidence>
<dbReference type="GO" id="GO:0016020">
    <property type="term" value="C:membrane"/>
    <property type="evidence" value="ECO:0007669"/>
    <property type="project" value="UniProtKB-SubCell"/>
</dbReference>
<feature type="region of interest" description="Disordered" evidence="5">
    <location>
        <begin position="312"/>
        <end position="356"/>
    </location>
</feature>
<evidence type="ECO:0000256" key="2">
    <source>
        <dbReference type="ARBA" id="ARBA00022692"/>
    </source>
</evidence>
<evidence type="ECO:0000256" key="1">
    <source>
        <dbReference type="ARBA" id="ARBA00004141"/>
    </source>
</evidence>
<organism evidence="7 8">
    <name type="scientific">Amylocarpus encephaloides</name>
    <dbReference type="NCBI Taxonomy" id="45428"/>
    <lineage>
        <taxon>Eukaryota</taxon>
        <taxon>Fungi</taxon>
        <taxon>Dikarya</taxon>
        <taxon>Ascomycota</taxon>
        <taxon>Pezizomycotina</taxon>
        <taxon>Leotiomycetes</taxon>
        <taxon>Helotiales</taxon>
        <taxon>Helotiales incertae sedis</taxon>
        <taxon>Amylocarpus</taxon>
    </lineage>
</organism>
<dbReference type="PANTHER" id="PTHR13377">
    <property type="entry name" value="PLACENTAL PROTEIN 6"/>
    <property type="match status" value="1"/>
</dbReference>
<accession>A0A9P7YE30</accession>
<dbReference type="PANTHER" id="PTHR13377:SF3">
    <property type="entry name" value="TRANSMEMBRANE PROTEIN 115"/>
    <property type="match status" value="1"/>
</dbReference>
<keyword evidence="3 6" id="KW-1133">Transmembrane helix</keyword>
<evidence type="ECO:0000256" key="3">
    <source>
        <dbReference type="ARBA" id="ARBA00022989"/>
    </source>
</evidence>
<dbReference type="FunFam" id="1.20.1540.10:FF:000004">
    <property type="entry name" value="Transmembrane protein 115"/>
    <property type="match status" value="1"/>
</dbReference>
<dbReference type="EMBL" id="MU251603">
    <property type="protein sequence ID" value="KAG9231410.1"/>
    <property type="molecule type" value="Genomic_DNA"/>
</dbReference>
<feature type="compositionally biased region" description="Polar residues" evidence="5">
    <location>
        <begin position="326"/>
        <end position="338"/>
    </location>
</feature>
<dbReference type="SMART" id="SM01160">
    <property type="entry name" value="DUF1751"/>
    <property type="match status" value="1"/>
</dbReference>
<reference evidence="7" key="1">
    <citation type="journal article" date="2021" name="IMA Fungus">
        <title>Genomic characterization of three marine fungi, including Emericellopsis atlantica sp. nov. with signatures of a generalist lifestyle and marine biomass degradation.</title>
        <authorList>
            <person name="Hagestad O.C."/>
            <person name="Hou L."/>
            <person name="Andersen J.H."/>
            <person name="Hansen E.H."/>
            <person name="Altermark B."/>
            <person name="Li C."/>
            <person name="Kuhnert E."/>
            <person name="Cox R.J."/>
            <person name="Crous P.W."/>
            <person name="Spatafora J.W."/>
            <person name="Lail K."/>
            <person name="Amirebrahimi M."/>
            <person name="Lipzen A."/>
            <person name="Pangilinan J."/>
            <person name="Andreopoulos W."/>
            <person name="Hayes R.D."/>
            <person name="Ng V."/>
            <person name="Grigoriev I.V."/>
            <person name="Jackson S.A."/>
            <person name="Sutton T.D.S."/>
            <person name="Dobson A.D.W."/>
            <person name="Rama T."/>
        </authorList>
    </citation>
    <scope>NUCLEOTIDE SEQUENCE</scope>
    <source>
        <strain evidence="7">TRa018bII</strain>
    </source>
</reference>
<dbReference type="InterPro" id="IPR035952">
    <property type="entry name" value="Rhomboid-like_sf"/>
</dbReference>
<feature type="transmembrane region" description="Helical" evidence="6">
    <location>
        <begin position="172"/>
        <end position="197"/>
    </location>
</feature>
<feature type="transmembrane region" description="Helical" evidence="6">
    <location>
        <begin position="97"/>
        <end position="118"/>
    </location>
</feature>
<comment type="subcellular location">
    <subcellularLocation>
        <location evidence="1">Membrane</location>
        <topology evidence="1">Multi-pass membrane protein</topology>
    </subcellularLocation>
</comment>
<dbReference type="GO" id="GO:0006890">
    <property type="term" value="P:retrograde vesicle-mediated transport, Golgi to endoplasmic reticulum"/>
    <property type="evidence" value="ECO:0007669"/>
    <property type="project" value="InterPro"/>
</dbReference>
<dbReference type="GO" id="GO:0005794">
    <property type="term" value="C:Golgi apparatus"/>
    <property type="evidence" value="ECO:0007669"/>
    <property type="project" value="TreeGrafter"/>
</dbReference>
<feature type="transmembrane region" description="Helical" evidence="6">
    <location>
        <begin position="39"/>
        <end position="56"/>
    </location>
</feature>
<feature type="transmembrane region" description="Helical" evidence="6">
    <location>
        <begin position="138"/>
        <end position="160"/>
    </location>
</feature>
<feature type="region of interest" description="Disordered" evidence="5">
    <location>
        <begin position="267"/>
        <end position="289"/>
    </location>
</feature>
<keyword evidence="2 6" id="KW-0812">Transmembrane</keyword>
<keyword evidence="4 6" id="KW-0472">Membrane</keyword>
<gene>
    <name evidence="7" type="ORF">BJ875DRAFT_382993</name>
</gene>
<name>A0A9P7YE30_9HELO</name>
<evidence type="ECO:0000313" key="7">
    <source>
        <dbReference type="EMBL" id="KAG9231410.1"/>
    </source>
</evidence>